<dbReference type="SMART" id="SM00450">
    <property type="entry name" value="RHOD"/>
    <property type="match status" value="1"/>
</dbReference>
<dbReference type="InterPro" id="IPR001763">
    <property type="entry name" value="Rhodanese-like_dom"/>
</dbReference>
<dbReference type="Pfam" id="PF00581">
    <property type="entry name" value="Rhodanese"/>
    <property type="match status" value="1"/>
</dbReference>
<evidence type="ECO:0000313" key="4">
    <source>
        <dbReference type="Proteomes" id="UP000632154"/>
    </source>
</evidence>
<dbReference type="InterPro" id="IPR036873">
    <property type="entry name" value="Rhodanese-like_dom_sf"/>
</dbReference>
<dbReference type="Proteomes" id="UP000632154">
    <property type="component" value="Unassembled WGS sequence"/>
</dbReference>
<reference evidence="4" key="1">
    <citation type="journal article" date="2019" name="Int. J. Syst. Evol. Microbiol.">
        <title>The Global Catalogue of Microorganisms (GCM) 10K type strain sequencing project: providing services to taxonomists for standard genome sequencing and annotation.</title>
        <authorList>
            <consortium name="The Broad Institute Genomics Platform"/>
            <consortium name="The Broad Institute Genome Sequencing Center for Infectious Disease"/>
            <person name="Wu L."/>
            <person name="Ma J."/>
        </authorList>
    </citation>
    <scope>NUCLEOTIDE SEQUENCE [LARGE SCALE GENOMIC DNA]</scope>
    <source>
        <strain evidence="4">CGMCC 1.18439</strain>
    </source>
</reference>
<accession>A0ABQ3K8F9</accession>
<feature type="chain" id="PRO_5045513196" description="Rhodanese domain-containing protein" evidence="1">
    <location>
        <begin position="30"/>
        <end position="133"/>
    </location>
</feature>
<feature type="signal peptide" evidence="1">
    <location>
        <begin position="1"/>
        <end position="29"/>
    </location>
</feature>
<evidence type="ECO:0000259" key="2">
    <source>
        <dbReference type="PROSITE" id="PS50206"/>
    </source>
</evidence>
<comment type="caution">
    <text evidence="3">The sequence shown here is derived from an EMBL/GenBank/DDBJ whole genome shotgun (WGS) entry which is preliminary data.</text>
</comment>
<dbReference type="PANTHER" id="PTHR43031">
    <property type="entry name" value="FAD-DEPENDENT OXIDOREDUCTASE"/>
    <property type="match status" value="1"/>
</dbReference>
<protein>
    <recommendedName>
        <fullName evidence="2">Rhodanese domain-containing protein</fullName>
    </recommendedName>
</protein>
<dbReference type="InterPro" id="IPR050229">
    <property type="entry name" value="GlpE_sulfurtransferase"/>
</dbReference>
<sequence length="133" mass="13628">MNFTVNLTPTIKAALLGVLGLGACAPAPAAADYQTVDIAALRSAHAQGAYVLDVRTPAEYAGGHIDGAVLIPLAELSGRVNEVPRDRDVYVICRSGSRSAQASSLLAGAGHGRIINVSGGMNAWQSAGYPVSR</sequence>
<organism evidence="3 4">
    <name type="scientific">Deinococcus piscis</name>
    <dbReference type="NCBI Taxonomy" id="394230"/>
    <lineage>
        <taxon>Bacteria</taxon>
        <taxon>Thermotogati</taxon>
        <taxon>Deinococcota</taxon>
        <taxon>Deinococci</taxon>
        <taxon>Deinococcales</taxon>
        <taxon>Deinococcaceae</taxon>
        <taxon>Deinococcus</taxon>
    </lineage>
</organism>
<dbReference type="Gene3D" id="3.40.250.10">
    <property type="entry name" value="Rhodanese-like domain"/>
    <property type="match status" value="1"/>
</dbReference>
<evidence type="ECO:0000256" key="1">
    <source>
        <dbReference type="SAM" id="SignalP"/>
    </source>
</evidence>
<gene>
    <name evidence="3" type="ORF">GCM10017783_16510</name>
</gene>
<dbReference type="EMBL" id="BNAL01000019">
    <property type="protein sequence ID" value="GHG04578.1"/>
    <property type="molecule type" value="Genomic_DNA"/>
</dbReference>
<dbReference type="SUPFAM" id="SSF52821">
    <property type="entry name" value="Rhodanese/Cell cycle control phosphatase"/>
    <property type="match status" value="1"/>
</dbReference>
<dbReference type="PANTHER" id="PTHR43031:SF1">
    <property type="entry name" value="PYRIDINE NUCLEOTIDE-DISULPHIDE OXIDOREDUCTASE"/>
    <property type="match status" value="1"/>
</dbReference>
<dbReference type="PROSITE" id="PS50206">
    <property type="entry name" value="RHODANESE_3"/>
    <property type="match status" value="1"/>
</dbReference>
<keyword evidence="4" id="KW-1185">Reference proteome</keyword>
<name>A0ABQ3K8F9_9DEIO</name>
<dbReference type="RefSeq" id="WP_189643210.1">
    <property type="nucleotide sequence ID" value="NZ_BNAL01000019.1"/>
</dbReference>
<dbReference type="CDD" id="cd00158">
    <property type="entry name" value="RHOD"/>
    <property type="match status" value="1"/>
</dbReference>
<proteinExistence type="predicted"/>
<keyword evidence="1" id="KW-0732">Signal</keyword>
<feature type="domain" description="Rhodanese" evidence="2">
    <location>
        <begin position="45"/>
        <end position="133"/>
    </location>
</feature>
<evidence type="ECO:0000313" key="3">
    <source>
        <dbReference type="EMBL" id="GHG04578.1"/>
    </source>
</evidence>